<dbReference type="EMBL" id="JAIXMP010000024">
    <property type="protein sequence ID" value="KAI9254512.1"/>
    <property type="molecule type" value="Genomic_DNA"/>
</dbReference>
<dbReference type="AlphaFoldDB" id="A0AAD5PB99"/>
<accession>A0AAD5PB99</accession>
<comment type="similarity">
    <text evidence="1">Belongs to the peptidase M20A family.</text>
</comment>
<keyword evidence="3" id="KW-1185">Reference proteome</keyword>
<evidence type="ECO:0000256" key="1">
    <source>
        <dbReference type="ARBA" id="ARBA00006247"/>
    </source>
</evidence>
<dbReference type="Proteomes" id="UP001209540">
    <property type="component" value="Unassembled WGS sequence"/>
</dbReference>
<protein>
    <recommendedName>
        <fullName evidence="4">Peptidase M20 domain-containing protein 2</fullName>
    </recommendedName>
</protein>
<dbReference type="SUPFAM" id="SSF53187">
    <property type="entry name" value="Zn-dependent exopeptidases"/>
    <property type="match status" value="1"/>
</dbReference>
<dbReference type="CDD" id="cd03887">
    <property type="entry name" value="M20_Acy1L2"/>
    <property type="match status" value="1"/>
</dbReference>
<evidence type="ECO:0000313" key="2">
    <source>
        <dbReference type="EMBL" id="KAI9254512.1"/>
    </source>
</evidence>
<comment type="caution">
    <text evidence="2">The sequence shown here is derived from an EMBL/GenBank/DDBJ whole genome shotgun (WGS) entry which is preliminary data.</text>
</comment>
<gene>
    <name evidence="2" type="ORF">BDA99DRAFT_548095</name>
</gene>
<dbReference type="PANTHER" id="PTHR30575:SF0">
    <property type="entry name" value="XAA-ARG DIPEPTIDASE"/>
    <property type="match status" value="1"/>
</dbReference>
<dbReference type="InterPro" id="IPR052030">
    <property type="entry name" value="Peptidase_M20/M20A_hydrolases"/>
</dbReference>
<dbReference type="Gene3D" id="3.40.630.10">
    <property type="entry name" value="Zn peptidases"/>
    <property type="match status" value="2"/>
</dbReference>
<name>A0AAD5PB99_9FUNG</name>
<evidence type="ECO:0000313" key="3">
    <source>
        <dbReference type="Proteomes" id="UP001209540"/>
    </source>
</evidence>
<dbReference type="PANTHER" id="PTHR30575">
    <property type="entry name" value="PEPTIDASE M20"/>
    <property type="match status" value="1"/>
</dbReference>
<evidence type="ECO:0008006" key="4">
    <source>
        <dbReference type="Google" id="ProtNLM"/>
    </source>
</evidence>
<dbReference type="GO" id="GO:0016805">
    <property type="term" value="F:dipeptidase activity"/>
    <property type="evidence" value="ECO:0007669"/>
    <property type="project" value="TreeGrafter"/>
</dbReference>
<reference evidence="2" key="2">
    <citation type="submission" date="2023-02" db="EMBL/GenBank/DDBJ databases">
        <authorList>
            <consortium name="DOE Joint Genome Institute"/>
            <person name="Mondo S.J."/>
            <person name="Chang Y."/>
            <person name="Wang Y."/>
            <person name="Ahrendt S."/>
            <person name="Andreopoulos W."/>
            <person name="Barry K."/>
            <person name="Beard J."/>
            <person name="Benny G.L."/>
            <person name="Blankenship S."/>
            <person name="Bonito G."/>
            <person name="Cuomo C."/>
            <person name="Desiro A."/>
            <person name="Gervers K.A."/>
            <person name="Hundley H."/>
            <person name="Kuo A."/>
            <person name="LaButti K."/>
            <person name="Lang B.F."/>
            <person name="Lipzen A."/>
            <person name="O'Donnell K."/>
            <person name="Pangilinan J."/>
            <person name="Reynolds N."/>
            <person name="Sandor L."/>
            <person name="Smith M.W."/>
            <person name="Tsang A."/>
            <person name="Grigoriev I.V."/>
            <person name="Stajich J.E."/>
            <person name="Spatafora J.W."/>
        </authorList>
    </citation>
    <scope>NUCLEOTIDE SEQUENCE</scope>
    <source>
        <strain evidence="2">RSA 2281</strain>
    </source>
</reference>
<organism evidence="2 3">
    <name type="scientific">Phascolomyces articulosus</name>
    <dbReference type="NCBI Taxonomy" id="60185"/>
    <lineage>
        <taxon>Eukaryota</taxon>
        <taxon>Fungi</taxon>
        <taxon>Fungi incertae sedis</taxon>
        <taxon>Mucoromycota</taxon>
        <taxon>Mucoromycotina</taxon>
        <taxon>Mucoromycetes</taxon>
        <taxon>Mucorales</taxon>
        <taxon>Lichtheimiaceae</taxon>
        <taxon>Phascolomyces</taxon>
    </lineage>
</organism>
<sequence length="337" mass="36198">MNSEVANVITKTISNHDEELRSLSLKIHNNPELGYEEYKASALLADYLEDKGFAVTRGAAGMPTSFIAEFTNGKPGRRVAFCSEYDALPGVGHACGHNIIAISGVACAIAIKALLEQNLLGGSVSLFGTPAEEGGNGKGRFLQNNDFQKRADVALMIHPAPVDSIVGPALAIDSAEIEFFGRSSHAAHFLARAVTRTQLVELKSKLEKCFEAAAVATGCQVKISWLPQGPTEGLCYKQYMEEEGVMFPSPEKASEITSSSSDFGKVSYALPSIQPAYKIQTEGPNHTISFEQAARTKNAHVATLRAARSLAKTAATVLLDSNVYKEALEEFKRGKSQ</sequence>
<dbReference type="Pfam" id="PF01546">
    <property type="entry name" value="Peptidase_M20"/>
    <property type="match status" value="1"/>
</dbReference>
<dbReference type="InterPro" id="IPR002933">
    <property type="entry name" value="Peptidase_M20"/>
</dbReference>
<proteinExistence type="inferred from homology"/>
<reference evidence="2" key="1">
    <citation type="journal article" date="2022" name="IScience">
        <title>Evolution of zygomycete secretomes and the origins of terrestrial fungal ecologies.</title>
        <authorList>
            <person name="Chang Y."/>
            <person name="Wang Y."/>
            <person name="Mondo S."/>
            <person name="Ahrendt S."/>
            <person name="Andreopoulos W."/>
            <person name="Barry K."/>
            <person name="Beard J."/>
            <person name="Benny G.L."/>
            <person name="Blankenship S."/>
            <person name="Bonito G."/>
            <person name="Cuomo C."/>
            <person name="Desiro A."/>
            <person name="Gervers K.A."/>
            <person name="Hundley H."/>
            <person name="Kuo A."/>
            <person name="LaButti K."/>
            <person name="Lang B.F."/>
            <person name="Lipzen A."/>
            <person name="O'Donnell K."/>
            <person name="Pangilinan J."/>
            <person name="Reynolds N."/>
            <person name="Sandor L."/>
            <person name="Smith M.E."/>
            <person name="Tsang A."/>
            <person name="Grigoriev I.V."/>
            <person name="Stajich J.E."/>
            <person name="Spatafora J.W."/>
        </authorList>
    </citation>
    <scope>NUCLEOTIDE SEQUENCE</scope>
    <source>
        <strain evidence="2">RSA 2281</strain>
    </source>
</reference>